<dbReference type="InterPro" id="IPR052020">
    <property type="entry name" value="Cyclic_di-GMP/3'3'-cGAMP_PDE"/>
</dbReference>
<dbReference type="InterPro" id="IPR003607">
    <property type="entry name" value="HD/PDEase_dom"/>
</dbReference>
<dbReference type="Proteomes" id="UP000191931">
    <property type="component" value="Unassembled WGS sequence"/>
</dbReference>
<dbReference type="Gene3D" id="1.10.3210.10">
    <property type="entry name" value="Hypothetical protein af1432"/>
    <property type="match status" value="1"/>
</dbReference>
<feature type="modified residue" description="4-aspartylphosphate" evidence="1">
    <location>
        <position position="69"/>
    </location>
</feature>
<dbReference type="SUPFAM" id="SSF109604">
    <property type="entry name" value="HD-domain/PDEase-like"/>
    <property type="match status" value="1"/>
</dbReference>
<gene>
    <name evidence="4" type="ORF">MTBBW1_1670104</name>
</gene>
<dbReference type="CDD" id="cd19920">
    <property type="entry name" value="REC_PA4781-like"/>
    <property type="match status" value="1"/>
</dbReference>
<dbReference type="Pfam" id="PF13487">
    <property type="entry name" value="HD_5"/>
    <property type="match status" value="1"/>
</dbReference>
<dbReference type="AlphaFoldDB" id="A0A1W1H9P0"/>
<dbReference type="InterPro" id="IPR011006">
    <property type="entry name" value="CheY-like_superfamily"/>
</dbReference>
<evidence type="ECO:0000313" key="5">
    <source>
        <dbReference type="Proteomes" id="UP000191931"/>
    </source>
</evidence>
<dbReference type="Pfam" id="PF00072">
    <property type="entry name" value="Response_reg"/>
    <property type="match status" value="1"/>
</dbReference>
<dbReference type="InterPro" id="IPR037522">
    <property type="entry name" value="HD_GYP_dom"/>
</dbReference>
<proteinExistence type="predicted"/>
<accession>A0A1W1H9P0</accession>
<protein>
    <submittedName>
        <fullName evidence="4">Response regulator receiver protein</fullName>
    </submittedName>
</protein>
<sequence>MADGTAMAVIGKFFMELSEFIVMVVDDTETNIDVLVETLGDQYDVRVAMDGETALEAVADEKPDLILLDIMMPGMDGYQVCEELKSNPETSNIPVIFLTAMTETQDEARGLELGAVDYVTKPFSPDLVKARVKNQIELKKYRDHLEDVVKERTRELLLTQEVTIESMGTLAEYRDPETGGHIKRTRNYVKRLAQHLSKNPKFEHLLDEKAIDILYKSAPLHDIGKVGVRDNILLKPGRLTEEEFEEMKLHTVYGHDAILINEKKLGEGSFLSVARDIAHTHQEKWDGSGYPRGLKGEDIPLSGRLMALADVYDALISKRVYKPPFSHQKAVEIIKEGRGSHFDPDMVDAFMEIAEDFRQIALEYADCEEEREMLSK</sequence>
<dbReference type="Gene3D" id="3.40.50.2300">
    <property type="match status" value="1"/>
</dbReference>
<dbReference type="STRING" id="1246637.MTBBW1_1670104"/>
<evidence type="ECO:0000313" key="4">
    <source>
        <dbReference type="EMBL" id="SLM29088.1"/>
    </source>
</evidence>
<keyword evidence="5" id="KW-1185">Reference proteome</keyword>
<feature type="domain" description="Response regulatory" evidence="2">
    <location>
        <begin position="21"/>
        <end position="136"/>
    </location>
</feature>
<dbReference type="InterPro" id="IPR001789">
    <property type="entry name" value="Sig_transdc_resp-reg_receiver"/>
</dbReference>
<dbReference type="EMBL" id="FWEV01000076">
    <property type="protein sequence ID" value="SLM29088.1"/>
    <property type="molecule type" value="Genomic_DNA"/>
</dbReference>
<evidence type="ECO:0000259" key="2">
    <source>
        <dbReference type="PROSITE" id="PS50110"/>
    </source>
</evidence>
<dbReference type="SUPFAM" id="SSF52172">
    <property type="entry name" value="CheY-like"/>
    <property type="match status" value="1"/>
</dbReference>
<dbReference type="SMART" id="SM00471">
    <property type="entry name" value="HDc"/>
    <property type="match status" value="1"/>
</dbReference>
<dbReference type="SMART" id="SM00448">
    <property type="entry name" value="REC"/>
    <property type="match status" value="1"/>
</dbReference>
<name>A0A1W1H9P0_9BACT</name>
<evidence type="ECO:0000256" key="1">
    <source>
        <dbReference type="PROSITE-ProRule" id="PRU00169"/>
    </source>
</evidence>
<organism evidence="4 5">
    <name type="scientific">Desulfamplus magnetovallimortis</name>
    <dbReference type="NCBI Taxonomy" id="1246637"/>
    <lineage>
        <taxon>Bacteria</taxon>
        <taxon>Pseudomonadati</taxon>
        <taxon>Thermodesulfobacteriota</taxon>
        <taxon>Desulfobacteria</taxon>
        <taxon>Desulfobacterales</taxon>
        <taxon>Desulfobacteraceae</taxon>
        <taxon>Desulfamplus</taxon>
    </lineage>
</organism>
<dbReference type="PROSITE" id="PS51832">
    <property type="entry name" value="HD_GYP"/>
    <property type="match status" value="1"/>
</dbReference>
<evidence type="ECO:0000259" key="3">
    <source>
        <dbReference type="PROSITE" id="PS51832"/>
    </source>
</evidence>
<feature type="domain" description="HD-GYP" evidence="3">
    <location>
        <begin position="156"/>
        <end position="366"/>
    </location>
</feature>
<dbReference type="PROSITE" id="PS50110">
    <property type="entry name" value="RESPONSE_REGULATORY"/>
    <property type="match status" value="1"/>
</dbReference>
<dbReference type="GO" id="GO:0000160">
    <property type="term" value="P:phosphorelay signal transduction system"/>
    <property type="evidence" value="ECO:0007669"/>
    <property type="project" value="InterPro"/>
</dbReference>
<reference evidence="4 5" key="1">
    <citation type="submission" date="2017-03" db="EMBL/GenBank/DDBJ databases">
        <authorList>
            <person name="Afonso C.L."/>
            <person name="Miller P.J."/>
            <person name="Scott M.A."/>
            <person name="Spackman E."/>
            <person name="Goraichik I."/>
            <person name="Dimitrov K.M."/>
            <person name="Suarez D.L."/>
            <person name="Swayne D.E."/>
        </authorList>
    </citation>
    <scope>NUCLEOTIDE SEQUENCE [LARGE SCALE GENOMIC DNA]</scope>
    <source>
        <strain evidence="4">PRJEB14757</strain>
    </source>
</reference>
<dbReference type="PANTHER" id="PTHR45228:SF5">
    <property type="entry name" value="CYCLIC DI-GMP PHOSPHODIESTERASE VC_1348-RELATED"/>
    <property type="match status" value="1"/>
</dbReference>
<dbReference type="PANTHER" id="PTHR45228">
    <property type="entry name" value="CYCLIC DI-GMP PHOSPHODIESTERASE TM_0186-RELATED"/>
    <property type="match status" value="1"/>
</dbReference>
<keyword evidence="1" id="KW-0597">Phosphoprotein</keyword>
<dbReference type="CDD" id="cd00077">
    <property type="entry name" value="HDc"/>
    <property type="match status" value="1"/>
</dbReference>